<feature type="transmembrane region" description="Helical" evidence="4">
    <location>
        <begin position="15"/>
        <end position="34"/>
    </location>
</feature>
<evidence type="ECO:0000313" key="6">
    <source>
        <dbReference type="Proteomes" id="UP000838756"/>
    </source>
</evidence>
<dbReference type="OrthoDB" id="5835829at2759"/>
<feature type="transmembrane region" description="Helical" evidence="4">
    <location>
        <begin position="537"/>
        <end position="557"/>
    </location>
</feature>
<sequence length="652" mass="72704">MTSEIGVLVFAGEDAVLVVILAAPPVAIRTAFARSQSSLEIRSSLAWNRQMAKKIIAFAAIALLVSSSEALRILVFFPMYSKSHSILGHGVANRLLEAGHEVVHVTGFPREKPAENLTEISLEEPGKKMKASMDKDESFKLKNLVGKGNFGDSVFFMYFTYNIHRSIFEADELVQFLRDPLQKFDAAVVEWFFADVIAGIAPVFQCPLIWFASTEAHWQVLKLIDEVPNPAFNVDIFSVSRPPLGFWERVVEIYTMIKKMIIMSVIIKPWEKTLYNEVFTSIAAVKGLTMPSYDEAVYNGSFMLVNSHPSIGTPFRLPQSAKYVAGYHIDSNVSPLSQDLQKVMDGAKYGVIYFSMGSNWKSADMSANMQSSLLNMFAKLKQTVIWKFEEDMDKVPANVRLVKWAPQQAILAHPNLKFFITHGGQLSTTEAIHFGVPVIGIPIAGDQHVNMRSVSNKGFGITVTLAEDMADHIYVAIQKMLGNPTYKIKAKELSFIYHNRNQKPGDELVFWIEHVVATGGAQHLRSPALSLPFYQKMYLDVLLVIMSVLFIGLKTIYEIYSDGKRPDGMTLIPRRLGRSLVWDATCVDTLAASYIQATSSIVRLLPVPSRPRGVNIKIWIAVPFLCVPFGVDTLGPCGPEARALFKELIIKV</sequence>
<dbReference type="Pfam" id="PF00201">
    <property type="entry name" value="UDPGT"/>
    <property type="match status" value="1"/>
</dbReference>
<evidence type="ECO:0000256" key="2">
    <source>
        <dbReference type="ARBA" id="ARBA00022676"/>
    </source>
</evidence>
<dbReference type="CDD" id="cd03784">
    <property type="entry name" value="GT1_Gtf-like"/>
    <property type="match status" value="1"/>
</dbReference>
<comment type="similarity">
    <text evidence="1">Belongs to the UDP-glycosyltransferase family.</text>
</comment>
<name>A0A8S4R2N5_9NEOP</name>
<dbReference type="AlphaFoldDB" id="A0A8S4R2N5"/>
<keyword evidence="4" id="KW-0472">Membrane</keyword>
<comment type="caution">
    <text evidence="5">The sequence shown here is derived from an EMBL/GenBank/DDBJ whole genome shotgun (WGS) entry which is preliminary data.</text>
</comment>
<dbReference type="Gene3D" id="3.40.50.2000">
    <property type="entry name" value="Glycogen Phosphorylase B"/>
    <property type="match status" value="1"/>
</dbReference>
<evidence type="ECO:0000313" key="5">
    <source>
        <dbReference type="EMBL" id="CAH2227176.1"/>
    </source>
</evidence>
<proteinExistence type="inferred from homology"/>
<evidence type="ECO:0000256" key="3">
    <source>
        <dbReference type="ARBA" id="ARBA00022679"/>
    </source>
</evidence>
<evidence type="ECO:0000256" key="1">
    <source>
        <dbReference type="ARBA" id="ARBA00009995"/>
    </source>
</evidence>
<dbReference type="EMBL" id="CAKXAJ010022607">
    <property type="protein sequence ID" value="CAH2227176.1"/>
    <property type="molecule type" value="Genomic_DNA"/>
</dbReference>
<dbReference type="PANTHER" id="PTHR48043">
    <property type="entry name" value="EG:EG0003.4 PROTEIN-RELATED"/>
    <property type="match status" value="1"/>
</dbReference>
<feature type="transmembrane region" description="Helical" evidence="4">
    <location>
        <begin position="55"/>
        <end position="77"/>
    </location>
</feature>
<reference evidence="5" key="1">
    <citation type="submission" date="2022-03" db="EMBL/GenBank/DDBJ databases">
        <authorList>
            <person name="Lindestad O."/>
        </authorList>
    </citation>
    <scope>NUCLEOTIDE SEQUENCE</scope>
</reference>
<dbReference type="Proteomes" id="UP000838756">
    <property type="component" value="Unassembled WGS sequence"/>
</dbReference>
<evidence type="ECO:0000256" key="4">
    <source>
        <dbReference type="SAM" id="Phobius"/>
    </source>
</evidence>
<accession>A0A8S4R2N5</accession>
<gene>
    <name evidence="5" type="primary">jg14580</name>
    <name evidence="5" type="ORF">PAEG_LOCUS7705</name>
</gene>
<dbReference type="InterPro" id="IPR050271">
    <property type="entry name" value="UDP-glycosyltransferase"/>
</dbReference>
<dbReference type="PANTHER" id="PTHR48043:SF159">
    <property type="entry name" value="EG:EG0003.4 PROTEIN-RELATED"/>
    <property type="match status" value="1"/>
</dbReference>
<dbReference type="InterPro" id="IPR002213">
    <property type="entry name" value="UDP_glucos_trans"/>
</dbReference>
<dbReference type="GO" id="GO:0008194">
    <property type="term" value="F:UDP-glycosyltransferase activity"/>
    <property type="evidence" value="ECO:0007669"/>
    <property type="project" value="InterPro"/>
</dbReference>
<keyword evidence="2" id="KW-0328">Glycosyltransferase</keyword>
<keyword evidence="3" id="KW-0808">Transferase</keyword>
<keyword evidence="4" id="KW-0812">Transmembrane</keyword>
<dbReference type="FunFam" id="3.40.50.2000:FF:000050">
    <property type="entry name" value="UDP-glucuronosyltransferase"/>
    <property type="match status" value="1"/>
</dbReference>
<dbReference type="SUPFAM" id="SSF53756">
    <property type="entry name" value="UDP-Glycosyltransferase/glycogen phosphorylase"/>
    <property type="match status" value="1"/>
</dbReference>
<organism evidence="5 6">
    <name type="scientific">Pararge aegeria aegeria</name>
    <dbReference type="NCBI Taxonomy" id="348720"/>
    <lineage>
        <taxon>Eukaryota</taxon>
        <taxon>Metazoa</taxon>
        <taxon>Ecdysozoa</taxon>
        <taxon>Arthropoda</taxon>
        <taxon>Hexapoda</taxon>
        <taxon>Insecta</taxon>
        <taxon>Pterygota</taxon>
        <taxon>Neoptera</taxon>
        <taxon>Endopterygota</taxon>
        <taxon>Lepidoptera</taxon>
        <taxon>Glossata</taxon>
        <taxon>Ditrysia</taxon>
        <taxon>Papilionoidea</taxon>
        <taxon>Nymphalidae</taxon>
        <taxon>Satyrinae</taxon>
        <taxon>Satyrini</taxon>
        <taxon>Parargina</taxon>
        <taxon>Pararge</taxon>
    </lineage>
</organism>
<protein>
    <submittedName>
        <fullName evidence="5">Jg14580 protein</fullName>
    </submittedName>
</protein>
<keyword evidence="6" id="KW-1185">Reference proteome</keyword>
<keyword evidence="4" id="KW-1133">Transmembrane helix</keyword>